<sequence length="310" mass="34206">MAGFALRIKTKSGHQVVNSLTKDSTIKELKEMLSRLSNIPPNRLQVLSGFPPKILDLSQDDEGIVNSGISSGDTLILEEKPVSVTNTIVEDVTMSGNEAEDPFEPPAHGILIKHIVPSDNSCLFTSVQFVLNGKIDNTGSVNPYLRQLVAETITNDKELYNEAILGKPVDTYCAWIQDDKSWGGAIELSILSNHYGVEIAVVDTVNAIINKFGEDQHYPHRVFLLFDGIHYDPLFLEPFDGSKLQTIFPVSDEQLLKQAQQIAQEAKSSRQFTDVDKFTLKCMVCNVFLKGQTGAQQHAQSTGHTSFGEV</sequence>
<evidence type="ECO:0000256" key="7">
    <source>
        <dbReference type="ARBA" id="ARBA00022807"/>
    </source>
</evidence>
<dbReference type="EMBL" id="OV651823">
    <property type="protein sequence ID" value="CAH1101451.1"/>
    <property type="molecule type" value="Genomic_DNA"/>
</dbReference>
<keyword evidence="4" id="KW-0863">Zinc-finger</keyword>
<keyword evidence="3" id="KW-0479">Metal-binding</keyword>
<evidence type="ECO:0000256" key="8">
    <source>
        <dbReference type="ARBA" id="ARBA00022833"/>
    </source>
</evidence>
<dbReference type="GO" id="GO:0030968">
    <property type="term" value="P:endoplasmic reticulum unfolded protein response"/>
    <property type="evidence" value="ECO:0007669"/>
    <property type="project" value="TreeGrafter"/>
</dbReference>
<dbReference type="GO" id="GO:0005634">
    <property type="term" value="C:nucleus"/>
    <property type="evidence" value="ECO:0007669"/>
    <property type="project" value="TreeGrafter"/>
</dbReference>
<comment type="subcellular location">
    <subcellularLocation>
        <location evidence="9">Cytoplasm</location>
    </subcellularLocation>
</comment>
<dbReference type="Pfam" id="PF21403">
    <property type="entry name" value="OTU1_UBXL"/>
    <property type="match status" value="1"/>
</dbReference>
<dbReference type="SUPFAM" id="SSF54236">
    <property type="entry name" value="Ubiquitin-like"/>
    <property type="match status" value="1"/>
</dbReference>
<dbReference type="AlphaFoldDB" id="A0A9P0G840"/>
<dbReference type="PROSITE" id="PS50053">
    <property type="entry name" value="UBIQUITIN_2"/>
    <property type="match status" value="1"/>
</dbReference>
<dbReference type="GO" id="GO:0016579">
    <property type="term" value="P:protein deubiquitination"/>
    <property type="evidence" value="ECO:0007669"/>
    <property type="project" value="TreeGrafter"/>
</dbReference>
<keyword evidence="13" id="KW-1185">Reference proteome</keyword>
<dbReference type="Proteomes" id="UP001153636">
    <property type="component" value="Chromosome 11"/>
</dbReference>
<keyword evidence="9" id="KW-0963">Cytoplasm</keyword>
<evidence type="ECO:0000313" key="12">
    <source>
        <dbReference type="EMBL" id="CAH1101451.1"/>
    </source>
</evidence>
<dbReference type="OrthoDB" id="65596at2759"/>
<protein>
    <recommendedName>
        <fullName evidence="9">Ubiquitin thioesterase OTU</fullName>
        <ecNumber evidence="9">3.4.19.12</ecNumber>
    </recommendedName>
</protein>
<dbReference type="GO" id="GO:0004843">
    <property type="term" value="F:cysteine-type deubiquitinase activity"/>
    <property type="evidence" value="ECO:0007669"/>
    <property type="project" value="UniProtKB-UniRule"/>
</dbReference>
<dbReference type="InterPro" id="IPR038765">
    <property type="entry name" value="Papain-like_cys_pep_sf"/>
</dbReference>
<keyword evidence="7 9" id="KW-0788">Thiol protease</keyword>
<evidence type="ECO:0000256" key="9">
    <source>
        <dbReference type="RuleBase" id="RU367104"/>
    </source>
</evidence>
<keyword evidence="6 9" id="KW-0378">Hydrolase</keyword>
<organism evidence="12 13">
    <name type="scientific">Psylliodes chrysocephalus</name>
    <dbReference type="NCBI Taxonomy" id="3402493"/>
    <lineage>
        <taxon>Eukaryota</taxon>
        <taxon>Metazoa</taxon>
        <taxon>Ecdysozoa</taxon>
        <taxon>Arthropoda</taxon>
        <taxon>Hexapoda</taxon>
        <taxon>Insecta</taxon>
        <taxon>Pterygota</taxon>
        <taxon>Neoptera</taxon>
        <taxon>Endopterygota</taxon>
        <taxon>Coleoptera</taxon>
        <taxon>Polyphaga</taxon>
        <taxon>Cucujiformia</taxon>
        <taxon>Chrysomeloidea</taxon>
        <taxon>Chrysomelidae</taxon>
        <taxon>Galerucinae</taxon>
        <taxon>Alticini</taxon>
        <taxon>Psylliodes</taxon>
    </lineage>
</organism>
<gene>
    <name evidence="12" type="ORF">PSYICH_LOCUS2872</name>
</gene>
<dbReference type="Gene3D" id="3.90.70.80">
    <property type="match status" value="1"/>
</dbReference>
<dbReference type="Gene3D" id="3.10.20.90">
    <property type="entry name" value="Phosphatidylinositol 3-kinase Catalytic Subunit, Chain A, domain 1"/>
    <property type="match status" value="1"/>
</dbReference>
<keyword evidence="8" id="KW-0862">Zinc</keyword>
<dbReference type="InterPro" id="IPR048857">
    <property type="entry name" value="OTU1_Ubl"/>
</dbReference>
<evidence type="ECO:0000256" key="3">
    <source>
        <dbReference type="ARBA" id="ARBA00022723"/>
    </source>
</evidence>
<evidence type="ECO:0000259" key="10">
    <source>
        <dbReference type="PROSITE" id="PS50053"/>
    </source>
</evidence>
<dbReference type="InterPro" id="IPR000626">
    <property type="entry name" value="Ubiquitin-like_dom"/>
</dbReference>
<keyword evidence="5 9" id="KW-0833">Ubl conjugation pathway</keyword>
<evidence type="ECO:0000259" key="11">
    <source>
        <dbReference type="PROSITE" id="PS50802"/>
    </source>
</evidence>
<dbReference type="InterPro" id="IPR003323">
    <property type="entry name" value="OTU_dom"/>
</dbReference>
<proteinExistence type="predicted"/>
<evidence type="ECO:0000256" key="4">
    <source>
        <dbReference type="ARBA" id="ARBA00022771"/>
    </source>
</evidence>
<reference evidence="12" key="1">
    <citation type="submission" date="2022-01" db="EMBL/GenBank/DDBJ databases">
        <authorList>
            <person name="King R."/>
        </authorList>
    </citation>
    <scope>NUCLEOTIDE SEQUENCE</scope>
</reference>
<dbReference type="InterPro" id="IPR057766">
    <property type="entry name" value="Znf-C2H2_OTU1-like_C"/>
</dbReference>
<dbReference type="GO" id="GO:0005829">
    <property type="term" value="C:cytosol"/>
    <property type="evidence" value="ECO:0007669"/>
    <property type="project" value="TreeGrafter"/>
</dbReference>
<dbReference type="InterPro" id="IPR029071">
    <property type="entry name" value="Ubiquitin-like_domsf"/>
</dbReference>
<dbReference type="SUPFAM" id="SSF54001">
    <property type="entry name" value="Cysteine proteinases"/>
    <property type="match status" value="1"/>
</dbReference>
<dbReference type="Pfam" id="PF02338">
    <property type="entry name" value="OTU"/>
    <property type="match status" value="1"/>
</dbReference>
<dbReference type="PANTHER" id="PTHR13312">
    <property type="entry name" value="HIV-INDUCED PROTEIN-7-LIKE PROTEASE"/>
    <property type="match status" value="1"/>
</dbReference>
<dbReference type="GO" id="GO:0036503">
    <property type="term" value="P:ERAD pathway"/>
    <property type="evidence" value="ECO:0007669"/>
    <property type="project" value="TreeGrafter"/>
</dbReference>
<dbReference type="CDD" id="cd22745">
    <property type="entry name" value="OTU_OTU1"/>
    <property type="match status" value="1"/>
</dbReference>
<comment type="function">
    <text evidence="9">Hydrolase that can remove conjugated ubiquitin from proteins and may therefore play an important regulatory role at the level of protein turnover by preventing degradation.</text>
</comment>
<comment type="catalytic activity">
    <reaction evidence="1 9">
        <text>Thiol-dependent hydrolysis of ester, thioester, amide, peptide and isopeptide bonds formed by the C-terminal Gly of ubiquitin (a 76-residue protein attached to proteins as an intracellular targeting signal).</text>
        <dbReference type="EC" id="3.4.19.12"/>
    </reaction>
</comment>
<dbReference type="GO" id="GO:0008270">
    <property type="term" value="F:zinc ion binding"/>
    <property type="evidence" value="ECO:0007669"/>
    <property type="project" value="UniProtKB-KW"/>
</dbReference>
<evidence type="ECO:0000313" key="13">
    <source>
        <dbReference type="Proteomes" id="UP001153636"/>
    </source>
</evidence>
<keyword evidence="2" id="KW-0645">Protease</keyword>
<name>A0A9P0G840_9CUCU</name>
<evidence type="ECO:0000256" key="2">
    <source>
        <dbReference type="ARBA" id="ARBA00022670"/>
    </source>
</evidence>
<dbReference type="PROSITE" id="PS50802">
    <property type="entry name" value="OTU"/>
    <property type="match status" value="1"/>
</dbReference>
<dbReference type="EC" id="3.4.19.12" evidence="9"/>
<dbReference type="PANTHER" id="PTHR13312:SF0">
    <property type="entry name" value="UBIQUITIN THIOESTERASE OTU1"/>
    <property type="match status" value="1"/>
</dbReference>
<dbReference type="FunFam" id="3.10.20.90:FF:000096">
    <property type="entry name" value="Ubiquitin thioesterase OTU1"/>
    <property type="match status" value="1"/>
</dbReference>
<dbReference type="Pfam" id="PF24560">
    <property type="entry name" value="zf-C2H2_OTU1_C"/>
    <property type="match status" value="1"/>
</dbReference>
<feature type="domain" description="OTU" evidence="11">
    <location>
        <begin position="111"/>
        <end position="224"/>
    </location>
</feature>
<evidence type="ECO:0000256" key="1">
    <source>
        <dbReference type="ARBA" id="ARBA00000707"/>
    </source>
</evidence>
<feature type="domain" description="Ubiquitin-like" evidence="10">
    <location>
        <begin position="4"/>
        <end position="77"/>
    </location>
</feature>
<dbReference type="CDD" id="cd17059">
    <property type="entry name" value="Ubl_OTU1"/>
    <property type="match status" value="1"/>
</dbReference>
<evidence type="ECO:0000256" key="6">
    <source>
        <dbReference type="ARBA" id="ARBA00022801"/>
    </source>
</evidence>
<accession>A0A9P0G840</accession>
<evidence type="ECO:0000256" key="5">
    <source>
        <dbReference type="ARBA" id="ARBA00022786"/>
    </source>
</evidence>